<comment type="cofactor">
    <cofactor evidence="1">
        <name>[4Fe-4S] cluster</name>
        <dbReference type="ChEBI" id="CHEBI:49883"/>
    </cofactor>
</comment>
<dbReference type="InterPro" id="IPR015928">
    <property type="entry name" value="Aconitase/3IPM_dehydase_swvl"/>
</dbReference>
<dbReference type="EC" id="4.2.1.3" evidence="4"/>
<dbReference type="InterPro" id="IPR044137">
    <property type="entry name" value="AcnA_IRP_Swivel"/>
</dbReference>
<dbReference type="CDD" id="cd01580">
    <property type="entry name" value="AcnA_IRP_Swivel"/>
    <property type="match status" value="1"/>
</dbReference>
<evidence type="ECO:0000259" key="13">
    <source>
        <dbReference type="Pfam" id="PF00330"/>
    </source>
</evidence>
<protein>
    <recommendedName>
        <fullName evidence="5">Aconitate hydratase A</fullName>
        <ecNumber evidence="4">4.2.1.3</ecNumber>
    </recommendedName>
</protein>
<dbReference type="PANTHER" id="PTHR11670">
    <property type="entry name" value="ACONITASE/IRON-RESPONSIVE ELEMENT FAMILY MEMBER"/>
    <property type="match status" value="1"/>
</dbReference>
<evidence type="ECO:0000256" key="7">
    <source>
        <dbReference type="ARBA" id="ARBA00022723"/>
    </source>
</evidence>
<evidence type="ECO:0000256" key="6">
    <source>
        <dbReference type="ARBA" id="ARBA00022532"/>
    </source>
</evidence>
<dbReference type="GO" id="GO:0019679">
    <property type="term" value="P:propionate metabolic process, methylcitrate cycle"/>
    <property type="evidence" value="ECO:0007669"/>
    <property type="project" value="UniProtKB-ARBA"/>
</dbReference>
<evidence type="ECO:0000259" key="14">
    <source>
        <dbReference type="Pfam" id="PF00694"/>
    </source>
</evidence>
<dbReference type="NCBIfam" id="NF006757">
    <property type="entry name" value="PRK09277.1"/>
    <property type="match status" value="1"/>
</dbReference>
<evidence type="ECO:0000256" key="9">
    <source>
        <dbReference type="ARBA" id="ARBA00023014"/>
    </source>
</evidence>
<dbReference type="Gene3D" id="3.20.19.10">
    <property type="entry name" value="Aconitase, domain 4"/>
    <property type="match status" value="1"/>
</dbReference>
<dbReference type="Gene3D" id="3.30.499.10">
    <property type="entry name" value="Aconitase, domain 3"/>
    <property type="match status" value="2"/>
</dbReference>
<dbReference type="GO" id="GO:0051536">
    <property type="term" value="F:iron-sulfur cluster binding"/>
    <property type="evidence" value="ECO:0007669"/>
    <property type="project" value="UniProtKB-KW"/>
</dbReference>
<dbReference type="GO" id="GO:0003994">
    <property type="term" value="F:aconitate hydratase activity"/>
    <property type="evidence" value="ECO:0007669"/>
    <property type="project" value="UniProtKB-EC"/>
</dbReference>
<organism evidence="15">
    <name type="scientific">uncultured Rubrobacteraceae bacterium</name>
    <dbReference type="NCBI Taxonomy" id="349277"/>
    <lineage>
        <taxon>Bacteria</taxon>
        <taxon>Bacillati</taxon>
        <taxon>Actinomycetota</taxon>
        <taxon>Rubrobacteria</taxon>
        <taxon>Rubrobacterales</taxon>
        <taxon>Rubrobacteraceae</taxon>
        <taxon>environmental samples</taxon>
    </lineage>
</organism>
<evidence type="ECO:0000256" key="8">
    <source>
        <dbReference type="ARBA" id="ARBA00023004"/>
    </source>
</evidence>
<proteinExistence type="inferred from homology"/>
<evidence type="ECO:0000256" key="11">
    <source>
        <dbReference type="ARBA" id="ARBA00023501"/>
    </source>
</evidence>
<feature type="compositionally biased region" description="Low complexity" evidence="12">
    <location>
        <begin position="467"/>
        <end position="490"/>
    </location>
</feature>
<dbReference type="SUPFAM" id="SSF52016">
    <property type="entry name" value="LeuD/IlvD-like"/>
    <property type="match status" value="1"/>
</dbReference>
<dbReference type="InterPro" id="IPR036008">
    <property type="entry name" value="Aconitase_4Fe-4S_dom"/>
</dbReference>
<feature type="domain" description="Aconitase/3-isopropylmalate dehydratase large subunit alpha/beta/alpha" evidence="13">
    <location>
        <begin position="507"/>
        <end position="656"/>
    </location>
</feature>
<feature type="region of interest" description="Disordered" evidence="12">
    <location>
        <begin position="399"/>
        <end position="504"/>
    </location>
</feature>
<dbReference type="InterPro" id="IPR006249">
    <property type="entry name" value="Aconitase/IRP2"/>
</dbReference>
<comment type="similarity">
    <text evidence="3">Belongs to the aconitase/IPM isomerase family.</text>
</comment>
<comment type="pathway">
    <text evidence="2">Carbohydrate metabolism; tricarboxylic acid cycle; isocitrate from oxaloacetate: step 2/2.</text>
</comment>
<dbReference type="Pfam" id="PF00330">
    <property type="entry name" value="Aconitase"/>
    <property type="match status" value="2"/>
</dbReference>
<feature type="domain" description="Aconitase/3-isopropylmalate dehydratase large subunit alpha/beta/alpha" evidence="13">
    <location>
        <begin position="74"/>
        <end position="392"/>
    </location>
</feature>
<keyword evidence="10 15" id="KW-0456">Lyase</keyword>
<dbReference type="Pfam" id="PF00694">
    <property type="entry name" value="Aconitase_C"/>
    <property type="match status" value="1"/>
</dbReference>
<evidence type="ECO:0000256" key="3">
    <source>
        <dbReference type="ARBA" id="ARBA00007185"/>
    </source>
</evidence>
<reference evidence="15" key="1">
    <citation type="submission" date="2020-02" db="EMBL/GenBank/DDBJ databases">
        <authorList>
            <person name="Meier V. D."/>
        </authorList>
    </citation>
    <scope>NUCLEOTIDE SEQUENCE</scope>
    <source>
        <strain evidence="15">AVDCRST_MAG05</strain>
    </source>
</reference>
<dbReference type="FunFam" id="3.20.19.10:FF:000001">
    <property type="entry name" value="Aconitate hydratase"/>
    <property type="match status" value="1"/>
</dbReference>
<dbReference type="SUPFAM" id="SSF53732">
    <property type="entry name" value="Aconitase iron-sulfur domain"/>
    <property type="match status" value="1"/>
</dbReference>
<evidence type="ECO:0000256" key="2">
    <source>
        <dbReference type="ARBA" id="ARBA00004717"/>
    </source>
</evidence>
<feature type="compositionally biased region" description="Low complexity" evidence="12">
    <location>
        <begin position="430"/>
        <end position="443"/>
    </location>
</feature>
<dbReference type="NCBIfam" id="NF009520">
    <property type="entry name" value="PRK12881.1"/>
    <property type="match status" value="1"/>
</dbReference>
<name>A0A6J4TR68_9ACTN</name>
<keyword evidence="7" id="KW-0479">Metal-binding</keyword>
<evidence type="ECO:0000256" key="10">
    <source>
        <dbReference type="ARBA" id="ARBA00023239"/>
    </source>
</evidence>
<dbReference type="Gene3D" id="6.10.190.10">
    <property type="match status" value="1"/>
</dbReference>
<sequence length="989" mass="106077">MANDPFDARTTLNTGSGEVDFYSLKTLDEKVDGDVFSLPFSIRVMLESLLRNAGGKFVSQEDVEALANWPESIGGELAYLPARVVMQDFTGVPAIVDLAAMRSAMQNVGGDPKKINPLVPVDLVIDHSVQVDAFGNAAALQFNAEREFERNRERYEFLKWGQQAFDNFSVVPPATGIIHQVNLEYLAKGVVVKDGVAMPDTLVGTDSHTTMINGLGVLGWGVGGIEAEAVTLGQPYYMLVPEVIGFKLTDALQEGVTATDLVLTVTQMLRAHGVVGKFVEFYGDGLSRLSLPDRATIANMSPEFGATCTFFPVDQETLRYLRGTGRDEELVELVEAYHREQGLWRTDETPEPRFTEVLELDLSTVEASLAGPRRPQDRVALDDMQPSFRQALADMVGTDHPFVGNGSTNGHGDDAYDEADEESFPASDVPSPGSPAARGAANEAEGKEGGAVSTGESHEADDTESFPTSDAPAGAADATGEGEADPTAGGEPEGDEPEAEPSGSVTVTVDGEEMYLKHGSAVIAAITSCTNTSNPSVMMGAGLLAKKAVEKGLMVQPHVKTSLAPGSKVVTEYLQTSGLLDPLEKLRFDVVGYGCTTCIGNSGPLAEEISSAVEENDLVVAAVLSGNRNFEGRINPDVRANYLASPPLVVAYALAGTVDIDLSRDPLGEDSDGNPVYLRDVWPSQEEVAREIENALDPNIYREQYADVYTGNEQWNGVDVPEGDLYEWDPDSTYIQEPSFFKDLDPNAADVNDIEGARVLVQVGDSVTTDHISPAGAIPSKMPAGQYLIEKGVDARNFNSFGSRRGNHEVMVRGTFGNIRLRNKLAGGKEGGYTVHLPDGEETTIYEASLKYAEEGVPLIVLAGKEYGSGSSRDWAAKGSFLLGVKAVIAESFERIHRSNLIGMGVLPVQFAEGENADSLGLTGHESFDIGGLGDLEPGKELTVKATSDDGETKEFKVKARVDSPVEVEYLRNGGILHTVLRQFLKEGE</sequence>
<evidence type="ECO:0000313" key="15">
    <source>
        <dbReference type="EMBL" id="CAA9530190.1"/>
    </source>
</evidence>
<keyword evidence="6" id="KW-0816">Tricarboxylic acid cycle</keyword>
<dbReference type="FunFam" id="3.30.499.10:FF:000002">
    <property type="entry name" value="Aconitate hydratase"/>
    <property type="match status" value="1"/>
</dbReference>
<evidence type="ECO:0000256" key="5">
    <source>
        <dbReference type="ARBA" id="ARBA00019378"/>
    </source>
</evidence>
<dbReference type="PRINTS" id="PR00415">
    <property type="entry name" value="ACONITASE"/>
</dbReference>
<feature type="domain" description="Aconitase A/isopropylmalate dehydratase small subunit swivel" evidence="14">
    <location>
        <begin position="786"/>
        <end position="913"/>
    </location>
</feature>
<keyword evidence="9" id="KW-0411">Iron-sulfur</keyword>
<dbReference type="InterPro" id="IPR000573">
    <property type="entry name" value="AconitaseA/IPMdHydase_ssu_swvl"/>
</dbReference>
<dbReference type="InterPro" id="IPR015931">
    <property type="entry name" value="Acnase/IPM_dHydase_lsu_aba_1/3"/>
</dbReference>
<dbReference type="GO" id="GO:0006099">
    <property type="term" value="P:tricarboxylic acid cycle"/>
    <property type="evidence" value="ECO:0007669"/>
    <property type="project" value="UniProtKB-KW"/>
</dbReference>
<comment type="catalytic activity">
    <reaction evidence="11">
        <text>citrate = D-threo-isocitrate</text>
        <dbReference type="Rhea" id="RHEA:10336"/>
        <dbReference type="ChEBI" id="CHEBI:15562"/>
        <dbReference type="ChEBI" id="CHEBI:16947"/>
        <dbReference type="EC" id="4.2.1.3"/>
    </reaction>
</comment>
<evidence type="ECO:0000256" key="4">
    <source>
        <dbReference type="ARBA" id="ARBA00012926"/>
    </source>
</evidence>
<evidence type="ECO:0000256" key="1">
    <source>
        <dbReference type="ARBA" id="ARBA00001966"/>
    </source>
</evidence>
<keyword evidence="8" id="KW-0408">Iron</keyword>
<dbReference type="AlphaFoldDB" id="A0A6J4TR68"/>
<dbReference type="EMBL" id="CADCVM010000473">
    <property type="protein sequence ID" value="CAA9530190.1"/>
    <property type="molecule type" value="Genomic_DNA"/>
</dbReference>
<evidence type="ECO:0000256" key="12">
    <source>
        <dbReference type="SAM" id="MobiDB-lite"/>
    </source>
</evidence>
<dbReference type="GO" id="GO:0046872">
    <property type="term" value="F:metal ion binding"/>
    <property type="evidence" value="ECO:0007669"/>
    <property type="project" value="UniProtKB-KW"/>
</dbReference>
<gene>
    <name evidence="15" type="ORF">AVDCRST_MAG05-4339</name>
</gene>
<dbReference type="InterPro" id="IPR001030">
    <property type="entry name" value="Acoase/IPM_deHydtase_lsu_aba"/>
</dbReference>
<accession>A0A6J4TR68</accession>